<dbReference type="Pfam" id="PF01497">
    <property type="entry name" value="Peripla_BP_2"/>
    <property type="match status" value="1"/>
</dbReference>
<feature type="transmembrane region" description="Helical" evidence="1">
    <location>
        <begin position="12"/>
        <end position="33"/>
    </location>
</feature>
<dbReference type="RefSeq" id="WP_214419320.1">
    <property type="nucleotide sequence ID" value="NZ_CP075546.1"/>
</dbReference>
<dbReference type="KEGG" id="mrtj:KHC33_14465"/>
<name>A0A8E7AZX0_9EURY</name>
<proteinExistence type="predicted"/>
<keyword evidence="1" id="KW-1133">Transmembrane helix</keyword>
<evidence type="ECO:0000256" key="1">
    <source>
        <dbReference type="SAM" id="Phobius"/>
    </source>
</evidence>
<feature type="domain" description="Fe/B12 periplasmic-binding" evidence="2">
    <location>
        <begin position="56"/>
        <end position="316"/>
    </location>
</feature>
<dbReference type="InterPro" id="IPR050902">
    <property type="entry name" value="ABC_Transporter_SBP"/>
</dbReference>
<dbReference type="PANTHER" id="PTHR30535">
    <property type="entry name" value="VITAMIN B12-BINDING PROTEIN"/>
    <property type="match status" value="1"/>
</dbReference>
<dbReference type="GeneID" id="65098411"/>
<dbReference type="PROSITE" id="PS50983">
    <property type="entry name" value="FE_B12_PBP"/>
    <property type="match status" value="1"/>
</dbReference>
<dbReference type="Gene3D" id="1.20.58.2180">
    <property type="match status" value="1"/>
</dbReference>
<evidence type="ECO:0000313" key="4">
    <source>
        <dbReference type="Proteomes" id="UP000680656"/>
    </source>
</evidence>
<protein>
    <submittedName>
        <fullName evidence="3">ABC transporter substrate-binding protein</fullName>
    </submittedName>
</protein>
<keyword evidence="1" id="KW-0472">Membrane</keyword>
<dbReference type="AlphaFoldDB" id="A0A8E7AZX0"/>
<organism evidence="3 4">
    <name type="scientific">Methanospirillum purgamenti</name>
    <dbReference type="NCBI Taxonomy" id="2834276"/>
    <lineage>
        <taxon>Archaea</taxon>
        <taxon>Methanobacteriati</taxon>
        <taxon>Methanobacteriota</taxon>
        <taxon>Stenosarchaea group</taxon>
        <taxon>Methanomicrobia</taxon>
        <taxon>Methanomicrobiales</taxon>
        <taxon>Methanospirillaceae</taxon>
        <taxon>Methanospirillum</taxon>
    </lineage>
</organism>
<dbReference type="Proteomes" id="UP000680656">
    <property type="component" value="Chromosome"/>
</dbReference>
<accession>A0A8E7AZX0</accession>
<dbReference type="EMBL" id="CP075546">
    <property type="protein sequence ID" value="QVV88511.1"/>
    <property type="molecule type" value="Genomic_DNA"/>
</dbReference>
<gene>
    <name evidence="3" type="ORF">KHC33_14465</name>
</gene>
<dbReference type="Gene3D" id="3.40.50.1980">
    <property type="entry name" value="Nitrogenase molybdenum iron protein domain"/>
    <property type="match status" value="2"/>
</dbReference>
<reference evidence="3 4" key="1">
    <citation type="submission" date="2021-05" db="EMBL/GenBank/DDBJ databases">
        <title>A novel Methanospirillum isolate from a pyrite-forming mixed culture.</title>
        <authorList>
            <person name="Bunk B."/>
            <person name="Sproer C."/>
            <person name="Spring S."/>
            <person name="Pester M."/>
        </authorList>
    </citation>
    <scope>NUCLEOTIDE SEQUENCE [LARGE SCALE GENOMIC DNA]</scope>
    <source>
        <strain evidence="3 4">J.3.6.1-F.2.7.3</strain>
    </source>
</reference>
<sequence length="353" mass="39650">MSKSSITPFSRLIISILIMGVFLSAICIFPGSAGQPSKIVTDMDGRSVEIPVPVEKVITLGSVPVQNSFIFTLGKGETIMNDLPESFKKQGRWKYQYIFAPNLKNADSIQISTNQPSVEQIIGMNPDLCFTMDKSTVELLEGSGIPVIYLSWVDDNDVKDLMTLLGEVYNKEEQASEYLTYFDNTIHQISTIAETIPDNERKKILYLSYKSMSVPHKIADWWITKAGGISVSNVSRPTESLETDPEQINQWNPDVIIVSSESDITGILNDIQFSEITAVKNKAIYNGPFGAHIWANRGIELPLMVMWTAKTVYPDKFKEIDLESEISDFYENFFGYRITKDQINEILSGKAKI</sequence>
<evidence type="ECO:0000313" key="3">
    <source>
        <dbReference type="EMBL" id="QVV88511.1"/>
    </source>
</evidence>
<keyword evidence="1" id="KW-0812">Transmembrane</keyword>
<dbReference type="InterPro" id="IPR002491">
    <property type="entry name" value="ABC_transptr_periplasmic_BD"/>
</dbReference>
<keyword evidence="4" id="KW-1185">Reference proteome</keyword>
<evidence type="ECO:0000259" key="2">
    <source>
        <dbReference type="PROSITE" id="PS50983"/>
    </source>
</evidence>
<dbReference type="SUPFAM" id="SSF53807">
    <property type="entry name" value="Helical backbone' metal receptor"/>
    <property type="match status" value="1"/>
</dbReference>
<dbReference type="PANTHER" id="PTHR30535:SF34">
    <property type="entry name" value="MOLYBDATE-BINDING PROTEIN MOLA"/>
    <property type="match status" value="1"/>
</dbReference>